<keyword evidence="2" id="KW-1185">Reference proteome</keyword>
<evidence type="ECO:0000313" key="1">
    <source>
        <dbReference type="EMBL" id="AZI33878.1"/>
    </source>
</evidence>
<accession>A0A3G8XM06</accession>
<sequence length="214" mass="24456">MRKFLLIGFFTLGVSFHAQKQKQTLKKKTSTIVNNAKNQKSNNSQQNIKVEIVNSGDWNQYEQSSWWRIVKRNDKDLSQILNLDNSQLQISESAMGNNNWRDENGNFSFRSISEPLKISQEFINKKNEKGENRDSVAENEAFETTALISSLSFKILLHPKDNKADTSKNIAKTITIFSDGQLVKTLIYSYDDLVQKGGISIENFNVEIDKSNIN</sequence>
<dbReference type="Proteomes" id="UP000270185">
    <property type="component" value="Chromosome"/>
</dbReference>
<dbReference type="OrthoDB" id="1240384at2"/>
<dbReference type="KEGG" id="ccas:EIB73_12085"/>
<dbReference type="RefSeq" id="WP_125025515.1">
    <property type="nucleotide sequence ID" value="NZ_CP034159.1"/>
</dbReference>
<dbReference type="EMBL" id="CP034159">
    <property type="protein sequence ID" value="AZI33878.1"/>
    <property type="molecule type" value="Genomic_DNA"/>
</dbReference>
<evidence type="ECO:0000313" key="2">
    <source>
        <dbReference type="Proteomes" id="UP000270185"/>
    </source>
</evidence>
<protein>
    <submittedName>
        <fullName evidence="1">Uncharacterized protein</fullName>
    </submittedName>
</protein>
<proteinExistence type="predicted"/>
<reference evidence="2" key="1">
    <citation type="submission" date="2018-11" db="EMBL/GenBank/DDBJ databases">
        <title>Proposal to divide the Flavobacteriaceae and reorganize its genera based on Amino Acid Identity values calculated from whole genome sequences.</title>
        <authorList>
            <person name="Nicholson A.C."/>
            <person name="Gulvik C.A."/>
            <person name="Whitney A.M."/>
            <person name="Humrighouse B.W."/>
            <person name="Bell M."/>
            <person name="Holmes B."/>
            <person name="Steigerwalt A.G."/>
            <person name="Villarma A."/>
            <person name="Sheth M."/>
            <person name="Batra D."/>
            <person name="Pryor J."/>
            <person name="Bernardet J.-F."/>
            <person name="Hugo C."/>
            <person name="Kampfer P."/>
            <person name="Newman J.D."/>
            <person name="McQuiston J.R."/>
        </authorList>
    </citation>
    <scope>NUCLEOTIDE SEQUENCE [LARGE SCALE GENOMIC DNA]</scope>
    <source>
        <strain evidence="2">G0081</strain>
    </source>
</reference>
<organism evidence="1 2">
    <name type="scientific">Kaistella carnis</name>
    <dbReference type="NCBI Taxonomy" id="1241979"/>
    <lineage>
        <taxon>Bacteria</taxon>
        <taxon>Pseudomonadati</taxon>
        <taxon>Bacteroidota</taxon>
        <taxon>Flavobacteriia</taxon>
        <taxon>Flavobacteriales</taxon>
        <taxon>Weeksellaceae</taxon>
        <taxon>Chryseobacterium group</taxon>
        <taxon>Kaistella</taxon>
    </lineage>
</organism>
<name>A0A3G8XM06_9FLAO</name>
<gene>
    <name evidence="1" type="ORF">EIB73_12085</name>
</gene>
<dbReference type="AlphaFoldDB" id="A0A3G8XM06"/>